<organism evidence="1 2">
    <name type="scientific">Apis cerana cerana</name>
    <name type="common">Oriental honeybee</name>
    <dbReference type="NCBI Taxonomy" id="94128"/>
    <lineage>
        <taxon>Eukaryota</taxon>
        <taxon>Metazoa</taxon>
        <taxon>Ecdysozoa</taxon>
        <taxon>Arthropoda</taxon>
        <taxon>Hexapoda</taxon>
        <taxon>Insecta</taxon>
        <taxon>Pterygota</taxon>
        <taxon>Neoptera</taxon>
        <taxon>Endopterygota</taxon>
        <taxon>Hymenoptera</taxon>
        <taxon>Apocrita</taxon>
        <taxon>Aculeata</taxon>
        <taxon>Apoidea</taxon>
        <taxon>Anthophila</taxon>
        <taxon>Apidae</taxon>
        <taxon>Apis</taxon>
    </lineage>
</organism>
<reference evidence="1 2" key="1">
    <citation type="submission" date="2014-07" db="EMBL/GenBank/DDBJ databases">
        <title>Genomic and transcriptomic analysis on Apis cerana provide comprehensive insights into honey bee biology.</title>
        <authorList>
            <person name="Diao Q."/>
            <person name="Sun L."/>
            <person name="Zheng H."/>
            <person name="Zheng H."/>
            <person name="Xu S."/>
            <person name="Wang S."/>
            <person name="Zeng Z."/>
            <person name="Hu F."/>
            <person name="Su S."/>
            <person name="Wu J."/>
        </authorList>
    </citation>
    <scope>NUCLEOTIDE SEQUENCE [LARGE SCALE GENOMIC DNA]</scope>
    <source>
        <tissue evidence="1">Pupae without intestine</tissue>
    </source>
</reference>
<dbReference type="Proteomes" id="UP000242457">
    <property type="component" value="Unassembled WGS sequence"/>
</dbReference>
<keyword evidence="2" id="KW-1185">Reference proteome</keyword>
<name>A0A2A3EF14_APICC</name>
<sequence length="209" mass="23830">MSTVYAGHRRQISGTNTESKLSLSIDSIDSEGVPFIDRHRVSKSILKKSESSNNYYNNIGDSDTEKLITDNASTISMCENETSTCDVFTNINGTRMKQSVSPLMSKINQSEENNCVSKIKRSIFNEVLEEEKHTQDEVITENKNKEERKKSRVKMEEFSKDSQTMLICSLRAHKAKKLNIEDKRKIKMNSHNCKGTDTNCLPQEHHFSS</sequence>
<gene>
    <name evidence="1" type="ORF">APICC_09134</name>
</gene>
<accession>A0A2A3EF14</accession>
<evidence type="ECO:0000313" key="1">
    <source>
        <dbReference type="EMBL" id="PBC30310.1"/>
    </source>
</evidence>
<dbReference type="STRING" id="94128.A0A2A3EF14"/>
<evidence type="ECO:0000313" key="2">
    <source>
        <dbReference type="Proteomes" id="UP000242457"/>
    </source>
</evidence>
<dbReference type="AlphaFoldDB" id="A0A2A3EF14"/>
<proteinExistence type="predicted"/>
<dbReference type="EMBL" id="KZ288263">
    <property type="protein sequence ID" value="PBC30310.1"/>
    <property type="molecule type" value="Genomic_DNA"/>
</dbReference>
<dbReference type="OrthoDB" id="296522at2759"/>
<protein>
    <submittedName>
        <fullName evidence="1">Uncharacterized protein</fullName>
    </submittedName>
</protein>